<comment type="caution">
    <text evidence="9">The sequence shown here is derived from an EMBL/GenBank/DDBJ whole genome shotgun (WGS) entry which is preliminary data.</text>
</comment>
<reference evidence="10" key="1">
    <citation type="journal article" date="2019" name="Int. J. Syst. Evol. Microbiol.">
        <title>The Global Catalogue of Microorganisms (GCM) 10K type strain sequencing project: providing services to taxonomists for standard genome sequencing and annotation.</title>
        <authorList>
            <consortium name="The Broad Institute Genomics Platform"/>
            <consortium name="The Broad Institute Genome Sequencing Center for Infectious Disease"/>
            <person name="Wu L."/>
            <person name="Ma J."/>
        </authorList>
    </citation>
    <scope>NUCLEOTIDE SEQUENCE [LARGE SCALE GENOMIC DNA]</scope>
    <source>
        <strain evidence="10">CGMCC 4.1622</strain>
    </source>
</reference>
<evidence type="ECO:0000256" key="7">
    <source>
        <dbReference type="SAM" id="Phobius"/>
    </source>
</evidence>
<dbReference type="PROSITE" id="PS50850">
    <property type="entry name" value="MFS"/>
    <property type="match status" value="1"/>
</dbReference>
<feature type="transmembrane region" description="Helical" evidence="7">
    <location>
        <begin position="271"/>
        <end position="288"/>
    </location>
</feature>
<feature type="transmembrane region" description="Helical" evidence="7">
    <location>
        <begin position="300"/>
        <end position="321"/>
    </location>
</feature>
<dbReference type="PANTHER" id="PTHR42718:SF9">
    <property type="entry name" value="MAJOR FACILITATOR SUPERFAMILY MULTIDRUG TRANSPORTER MFSC"/>
    <property type="match status" value="1"/>
</dbReference>
<feature type="domain" description="Major facilitator superfamily (MFS) profile" evidence="8">
    <location>
        <begin position="14"/>
        <end position="478"/>
    </location>
</feature>
<keyword evidence="5 7" id="KW-0472">Membrane</keyword>
<evidence type="ECO:0000259" key="8">
    <source>
        <dbReference type="PROSITE" id="PS50850"/>
    </source>
</evidence>
<dbReference type="SUPFAM" id="SSF103473">
    <property type="entry name" value="MFS general substrate transporter"/>
    <property type="match status" value="1"/>
</dbReference>
<evidence type="ECO:0000256" key="5">
    <source>
        <dbReference type="ARBA" id="ARBA00023136"/>
    </source>
</evidence>
<dbReference type="Pfam" id="PF07690">
    <property type="entry name" value="MFS_1"/>
    <property type="match status" value="1"/>
</dbReference>
<organism evidence="9 10">
    <name type="scientific">Kitasatospora cinereorecta</name>
    <dbReference type="NCBI Taxonomy" id="285560"/>
    <lineage>
        <taxon>Bacteria</taxon>
        <taxon>Bacillati</taxon>
        <taxon>Actinomycetota</taxon>
        <taxon>Actinomycetes</taxon>
        <taxon>Kitasatosporales</taxon>
        <taxon>Streptomycetaceae</taxon>
        <taxon>Kitasatospora</taxon>
    </lineage>
</organism>
<dbReference type="Proteomes" id="UP001596066">
    <property type="component" value="Unassembled WGS sequence"/>
</dbReference>
<feature type="transmembrane region" description="Helical" evidence="7">
    <location>
        <begin position="170"/>
        <end position="189"/>
    </location>
</feature>
<feature type="transmembrane region" description="Helical" evidence="7">
    <location>
        <begin position="333"/>
        <end position="354"/>
    </location>
</feature>
<keyword evidence="2" id="KW-0813">Transport</keyword>
<comment type="subcellular location">
    <subcellularLocation>
        <location evidence="1">Cell membrane</location>
        <topology evidence="1">Multi-pass membrane protein</topology>
    </subcellularLocation>
</comment>
<keyword evidence="4 7" id="KW-1133">Transmembrane helix</keyword>
<evidence type="ECO:0000256" key="1">
    <source>
        <dbReference type="ARBA" id="ARBA00004651"/>
    </source>
</evidence>
<evidence type="ECO:0000256" key="3">
    <source>
        <dbReference type="ARBA" id="ARBA00022692"/>
    </source>
</evidence>
<evidence type="ECO:0000256" key="6">
    <source>
        <dbReference type="ARBA" id="ARBA00023251"/>
    </source>
</evidence>
<keyword evidence="3 7" id="KW-0812">Transmembrane</keyword>
<protein>
    <submittedName>
        <fullName evidence="9">MFS transporter</fullName>
    </submittedName>
</protein>
<keyword evidence="10" id="KW-1185">Reference proteome</keyword>
<dbReference type="EMBL" id="JBHSOC010000035">
    <property type="protein sequence ID" value="MFC5643749.1"/>
    <property type="molecule type" value="Genomic_DNA"/>
</dbReference>
<feature type="transmembrane region" description="Helical" evidence="7">
    <location>
        <begin position="143"/>
        <end position="164"/>
    </location>
</feature>
<feature type="transmembrane region" description="Helical" evidence="7">
    <location>
        <begin position="360"/>
        <end position="383"/>
    </location>
</feature>
<evidence type="ECO:0000313" key="9">
    <source>
        <dbReference type="EMBL" id="MFC5643749.1"/>
    </source>
</evidence>
<feature type="transmembrane region" description="Helical" evidence="7">
    <location>
        <begin position="81"/>
        <end position="105"/>
    </location>
</feature>
<feature type="transmembrane region" description="Helical" evidence="7">
    <location>
        <begin position="111"/>
        <end position="131"/>
    </location>
</feature>
<dbReference type="PANTHER" id="PTHR42718">
    <property type="entry name" value="MAJOR FACILITATOR SUPERFAMILY MULTIDRUG TRANSPORTER MFSC"/>
    <property type="match status" value="1"/>
</dbReference>
<dbReference type="CDD" id="cd17321">
    <property type="entry name" value="MFS_MMR_MDR_like"/>
    <property type="match status" value="1"/>
</dbReference>
<dbReference type="InterPro" id="IPR020846">
    <property type="entry name" value="MFS_dom"/>
</dbReference>
<feature type="transmembrane region" description="Helical" evidence="7">
    <location>
        <begin position="50"/>
        <end position="69"/>
    </location>
</feature>
<gene>
    <name evidence="9" type="ORF">ACFPZF_20600</name>
</gene>
<dbReference type="InterPro" id="IPR036259">
    <property type="entry name" value="MFS_trans_sf"/>
</dbReference>
<name>A0ABW0VG54_9ACTN</name>
<evidence type="ECO:0000256" key="4">
    <source>
        <dbReference type="ARBA" id="ARBA00022989"/>
    </source>
</evidence>
<feature type="transmembrane region" description="Helical" evidence="7">
    <location>
        <begin position="404"/>
        <end position="423"/>
    </location>
</feature>
<dbReference type="Gene3D" id="1.20.1250.20">
    <property type="entry name" value="MFS general substrate transporter like domains"/>
    <property type="match status" value="1"/>
</dbReference>
<proteinExistence type="predicted"/>
<keyword evidence="6" id="KW-0046">Antibiotic resistance</keyword>
<feature type="transmembrane region" description="Helical" evidence="7">
    <location>
        <begin position="453"/>
        <end position="473"/>
    </location>
</feature>
<sequence>MSSPARTTGLGRWALLAICACVLVAQSVVAAVNLMIPQLAASALHPSPSQLLWTVDAYVIAFAGLLIPAGALGDRLGRRRALLAGLALFALGSAVAALAGTPGILITGRALSGAGAALIMPATMSILVHLAGPEGRIRALASWTLSLGLGGLLGNLGGGLVAQYLPWQALFGLMPPLAAVLALAVLRTVPVVPTHPSAPDPIGSALLIGGVTAILYGIIEGPGHGWASPQVLGAFAAGALLLAAITAYGLRAARPLVDPRLLRSRRLRAGLLGSAASFFGLFGLFYVNSQFLQYVKGYSAALTGFAIGPLAIGMVLVPRVAVRLQARYGPRPLAGGGLALIAAGLLCVSTAGGATPYPLYAGWLLLLSIGFGLSAPALANAVVSELPPQQAGLGAGLNTAARELGAALGVATVGTVLAVRFAGRPSEAIPAAARLGAERHAAVLAEFGDATSLGLRVLGLLVLLAAAAVTAGLRPEPTAVVARAAHVRSSG</sequence>
<feature type="transmembrane region" description="Helical" evidence="7">
    <location>
        <begin position="201"/>
        <end position="219"/>
    </location>
</feature>
<accession>A0ABW0VG54</accession>
<feature type="transmembrane region" description="Helical" evidence="7">
    <location>
        <begin position="231"/>
        <end position="250"/>
    </location>
</feature>
<evidence type="ECO:0000313" key="10">
    <source>
        <dbReference type="Proteomes" id="UP001596066"/>
    </source>
</evidence>
<dbReference type="InterPro" id="IPR011701">
    <property type="entry name" value="MFS"/>
</dbReference>
<evidence type="ECO:0000256" key="2">
    <source>
        <dbReference type="ARBA" id="ARBA00022448"/>
    </source>
</evidence>
<dbReference type="RefSeq" id="WP_346145250.1">
    <property type="nucleotide sequence ID" value="NZ_BAAAUA010000020.1"/>
</dbReference>